<evidence type="ECO:0000256" key="1">
    <source>
        <dbReference type="ARBA" id="ARBA00004496"/>
    </source>
</evidence>
<dbReference type="InterPro" id="IPR036388">
    <property type="entry name" value="WH-like_DNA-bd_sf"/>
</dbReference>
<gene>
    <name evidence="10" type="ORF">SAMN05216378_5565</name>
</gene>
<dbReference type="InterPro" id="IPR039420">
    <property type="entry name" value="WalR-like"/>
</dbReference>
<feature type="domain" description="OmpR/PhoB-type" evidence="9">
    <location>
        <begin position="164"/>
        <end position="263"/>
    </location>
</feature>
<dbReference type="InterPro" id="IPR001867">
    <property type="entry name" value="OmpR/PhoB-type_DNA-bd"/>
</dbReference>
<feature type="region of interest" description="Disordered" evidence="8">
    <location>
        <begin position="1"/>
        <end position="23"/>
    </location>
</feature>
<feature type="compositionally biased region" description="Basic and acidic residues" evidence="8">
    <location>
        <begin position="1"/>
        <end position="10"/>
    </location>
</feature>
<evidence type="ECO:0000256" key="5">
    <source>
        <dbReference type="ARBA" id="ARBA00023125"/>
    </source>
</evidence>
<keyword evidence="2" id="KW-0597">Phosphoprotein</keyword>
<evidence type="ECO:0000313" key="10">
    <source>
        <dbReference type="EMBL" id="SFF22620.1"/>
    </source>
</evidence>
<dbReference type="InterPro" id="IPR016032">
    <property type="entry name" value="Sig_transdc_resp-reg_C-effctor"/>
</dbReference>
<dbReference type="GO" id="GO:0005829">
    <property type="term" value="C:cytosol"/>
    <property type="evidence" value="ECO:0007669"/>
    <property type="project" value="TreeGrafter"/>
</dbReference>
<keyword evidence="11" id="KW-1185">Reference proteome</keyword>
<dbReference type="FunFam" id="1.10.10.10:FF:000018">
    <property type="entry name" value="DNA-binding response regulator ResD"/>
    <property type="match status" value="1"/>
</dbReference>
<evidence type="ECO:0000256" key="6">
    <source>
        <dbReference type="ARBA" id="ARBA00023163"/>
    </source>
</evidence>
<dbReference type="GO" id="GO:0000156">
    <property type="term" value="F:phosphorelay response regulator activity"/>
    <property type="evidence" value="ECO:0007669"/>
    <property type="project" value="TreeGrafter"/>
</dbReference>
<dbReference type="SMART" id="SM00862">
    <property type="entry name" value="Trans_reg_C"/>
    <property type="match status" value="1"/>
</dbReference>
<evidence type="ECO:0000256" key="7">
    <source>
        <dbReference type="PROSITE-ProRule" id="PRU01091"/>
    </source>
</evidence>
<evidence type="ECO:0000256" key="4">
    <source>
        <dbReference type="ARBA" id="ARBA00023015"/>
    </source>
</evidence>
<dbReference type="GO" id="GO:0006355">
    <property type="term" value="P:regulation of DNA-templated transcription"/>
    <property type="evidence" value="ECO:0007669"/>
    <property type="project" value="InterPro"/>
</dbReference>
<dbReference type="STRING" id="1045775.SAMN05216378_5565"/>
<dbReference type="AlphaFoldDB" id="A0A1I2GZP6"/>
<dbReference type="PANTHER" id="PTHR48111">
    <property type="entry name" value="REGULATOR OF RPOS"/>
    <property type="match status" value="1"/>
</dbReference>
<dbReference type="PANTHER" id="PTHR48111:SF1">
    <property type="entry name" value="TWO-COMPONENT RESPONSE REGULATOR ORR33"/>
    <property type="match status" value="1"/>
</dbReference>
<dbReference type="GO" id="GO:0000976">
    <property type="term" value="F:transcription cis-regulatory region binding"/>
    <property type="evidence" value="ECO:0007669"/>
    <property type="project" value="TreeGrafter"/>
</dbReference>
<name>A0A1I2GZP6_9BACL</name>
<dbReference type="Gene3D" id="1.10.10.10">
    <property type="entry name" value="Winged helix-like DNA-binding domain superfamily/Winged helix DNA-binding domain"/>
    <property type="match status" value="1"/>
</dbReference>
<sequence length="263" mass="29341">MRQPVEDNRAEGMPPGAVAREGSRSMEDLFAEGKACSLTKRIMTVSPFPERMNSLLHLLTAECFDLFTLHDLNKAFVSSLQPELIIYDATPHPLIPDAVDALHAAMTQTAHINGASLLFLVHEDARVMAAAIPQHAELLVWPSNPQTALQQVNRMLGEWKAPDQSSYRFKDLTVDLKKMAVYRSSERIELTKTEYDLLLMFLTSGGAVLTREAMFDSVWGSQYFGGSNVVDVHIKTLRRKLKDSAVAPHYIATVRGVGYRLVE</sequence>
<dbReference type="Pfam" id="PF00486">
    <property type="entry name" value="Trans_reg_C"/>
    <property type="match status" value="1"/>
</dbReference>
<organism evidence="10 11">
    <name type="scientific">Paenibacillus catalpae</name>
    <dbReference type="NCBI Taxonomy" id="1045775"/>
    <lineage>
        <taxon>Bacteria</taxon>
        <taxon>Bacillati</taxon>
        <taxon>Bacillota</taxon>
        <taxon>Bacilli</taxon>
        <taxon>Bacillales</taxon>
        <taxon>Paenibacillaceae</taxon>
        <taxon>Paenibacillus</taxon>
    </lineage>
</organism>
<comment type="subcellular location">
    <subcellularLocation>
        <location evidence="1">Cytoplasm</location>
    </subcellularLocation>
</comment>
<evidence type="ECO:0000256" key="2">
    <source>
        <dbReference type="ARBA" id="ARBA00022553"/>
    </source>
</evidence>
<dbReference type="SUPFAM" id="SSF46894">
    <property type="entry name" value="C-terminal effector domain of the bipartite response regulators"/>
    <property type="match status" value="1"/>
</dbReference>
<dbReference type="CDD" id="cd00383">
    <property type="entry name" value="trans_reg_C"/>
    <property type="match status" value="1"/>
</dbReference>
<keyword evidence="4" id="KW-0805">Transcription regulation</keyword>
<protein>
    <submittedName>
        <fullName evidence="10">Two-component system, OmpR family, alkaline phosphatase synthesis response regulator PhoP</fullName>
    </submittedName>
</protein>
<accession>A0A1I2GZP6</accession>
<evidence type="ECO:0000313" key="11">
    <source>
        <dbReference type="Proteomes" id="UP000198855"/>
    </source>
</evidence>
<keyword evidence="6" id="KW-0804">Transcription</keyword>
<dbReference type="Proteomes" id="UP000198855">
    <property type="component" value="Unassembled WGS sequence"/>
</dbReference>
<evidence type="ECO:0000259" key="9">
    <source>
        <dbReference type="PROSITE" id="PS51755"/>
    </source>
</evidence>
<reference evidence="11" key="1">
    <citation type="submission" date="2016-10" db="EMBL/GenBank/DDBJ databases">
        <authorList>
            <person name="Varghese N."/>
            <person name="Submissions S."/>
        </authorList>
    </citation>
    <scope>NUCLEOTIDE SEQUENCE [LARGE SCALE GENOMIC DNA]</scope>
    <source>
        <strain evidence="11">CGMCC 1.10784</strain>
    </source>
</reference>
<dbReference type="EMBL" id="FOMT01000006">
    <property type="protein sequence ID" value="SFF22620.1"/>
    <property type="molecule type" value="Genomic_DNA"/>
</dbReference>
<dbReference type="GO" id="GO:0032993">
    <property type="term" value="C:protein-DNA complex"/>
    <property type="evidence" value="ECO:0007669"/>
    <property type="project" value="TreeGrafter"/>
</dbReference>
<evidence type="ECO:0000256" key="3">
    <source>
        <dbReference type="ARBA" id="ARBA00023012"/>
    </source>
</evidence>
<dbReference type="PROSITE" id="PS51755">
    <property type="entry name" value="OMPR_PHOB"/>
    <property type="match status" value="1"/>
</dbReference>
<keyword evidence="5 7" id="KW-0238">DNA-binding</keyword>
<evidence type="ECO:0000256" key="8">
    <source>
        <dbReference type="SAM" id="MobiDB-lite"/>
    </source>
</evidence>
<dbReference type="RefSeq" id="WP_175533038.1">
    <property type="nucleotide sequence ID" value="NZ_FOMT01000006.1"/>
</dbReference>
<keyword evidence="3" id="KW-0902">Two-component regulatory system</keyword>
<proteinExistence type="predicted"/>
<feature type="DNA-binding region" description="OmpR/PhoB-type" evidence="7">
    <location>
        <begin position="164"/>
        <end position="263"/>
    </location>
</feature>